<comment type="similarity">
    <text evidence="3">Belongs to the disproportionating enzyme family.</text>
</comment>
<dbReference type="InterPro" id="IPR003385">
    <property type="entry name" value="Glyco_hydro_77"/>
</dbReference>
<dbReference type="PANTHER" id="PTHR32518">
    <property type="match status" value="1"/>
</dbReference>
<keyword evidence="9" id="KW-0119">Carbohydrate metabolism</keyword>
<evidence type="ECO:0000313" key="15">
    <source>
        <dbReference type="Proteomes" id="UP000061809"/>
    </source>
</evidence>
<gene>
    <name evidence="13" type="primary">malQ</name>
    <name evidence="13" type="ORF">BcellWH2_01613</name>
    <name evidence="14" type="ORF">RO785_04170</name>
</gene>
<evidence type="ECO:0000256" key="8">
    <source>
        <dbReference type="ARBA" id="ARBA00022679"/>
    </source>
</evidence>
<dbReference type="RefSeq" id="WP_025726017.1">
    <property type="nucleotide sequence ID" value="NZ_CP012801.1"/>
</dbReference>
<evidence type="ECO:0000313" key="13">
    <source>
        <dbReference type="EMBL" id="ALJ58866.1"/>
    </source>
</evidence>
<proteinExistence type="inferred from homology"/>
<dbReference type="SUPFAM" id="SSF49452">
    <property type="entry name" value="Starch-binding domain-like"/>
    <property type="match status" value="2"/>
</dbReference>
<evidence type="ECO:0000256" key="4">
    <source>
        <dbReference type="ARBA" id="ARBA00012560"/>
    </source>
</evidence>
<keyword evidence="7 13" id="KW-0328">Glycosyltransferase</keyword>
<dbReference type="Gene3D" id="2.60.40.10">
    <property type="entry name" value="Immunoglobulins"/>
    <property type="match status" value="2"/>
</dbReference>
<dbReference type="EMBL" id="CP012801">
    <property type="protein sequence ID" value="ALJ58866.1"/>
    <property type="molecule type" value="Genomic_DNA"/>
</dbReference>
<dbReference type="GO" id="GO:0005737">
    <property type="term" value="C:cytoplasm"/>
    <property type="evidence" value="ECO:0007669"/>
    <property type="project" value="UniProtKB-SubCell"/>
</dbReference>
<dbReference type="GO" id="GO:2001070">
    <property type="term" value="F:starch binding"/>
    <property type="evidence" value="ECO:0007669"/>
    <property type="project" value="InterPro"/>
</dbReference>
<evidence type="ECO:0000256" key="6">
    <source>
        <dbReference type="ARBA" id="ARBA00022490"/>
    </source>
</evidence>
<dbReference type="InterPro" id="IPR017853">
    <property type="entry name" value="GH"/>
</dbReference>
<dbReference type="Gene3D" id="3.20.20.80">
    <property type="entry name" value="Glycosidases"/>
    <property type="match status" value="2"/>
</dbReference>
<reference evidence="13 15" key="1">
    <citation type="journal article" date="2015" name="Science">
        <title>Genetic determinants of in vivo fitness and diet responsiveness in multiple human gut Bacteroides.</title>
        <authorList>
            <person name="Wu M."/>
            <person name="McNulty N.P."/>
            <person name="Rodionov D.A."/>
            <person name="Khoroshkin M.S."/>
            <person name="Griffin N.W."/>
            <person name="Cheng J."/>
            <person name="Latreille P."/>
            <person name="Kerstetter R.A."/>
            <person name="Terrapon N."/>
            <person name="Henrissat B."/>
            <person name="Osterman A.L."/>
            <person name="Gordon J.I."/>
        </authorList>
    </citation>
    <scope>NUCLEOTIDE SEQUENCE [LARGE SCALE GENOMIC DNA]</scope>
    <source>
        <strain evidence="13 15">WH2</strain>
    </source>
</reference>
<name>A0A0P0G4B9_9BACE</name>
<comment type="catalytic activity">
    <reaction evidence="1">
        <text>Transfers a segment of a (1-&gt;4)-alpha-D-glucan to a new position in an acceptor, which may be glucose or a (1-&gt;4)-alpha-D-glucan.</text>
        <dbReference type="EC" id="2.4.1.25"/>
    </reaction>
</comment>
<dbReference type="EC" id="2.4.1.25" evidence="4"/>
<evidence type="ECO:0000256" key="7">
    <source>
        <dbReference type="ARBA" id="ARBA00022676"/>
    </source>
</evidence>
<keyword evidence="8 13" id="KW-0808">Transferase</keyword>
<dbReference type="PROSITE" id="PS51166">
    <property type="entry name" value="CBM20"/>
    <property type="match status" value="2"/>
</dbReference>
<keyword evidence="6" id="KW-0963">Cytoplasm</keyword>
<comment type="subcellular location">
    <subcellularLocation>
        <location evidence="2">Cytoplasm</location>
    </subcellularLocation>
</comment>
<dbReference type="Proteomes" id="UP001266995">
    <property type="component" value="Unassembled WGS sequence"/>
</dbReference>
<evidence type="ECO:0000256" key="2">
    <source>
        <dbReference type="ARBA" id="ARBA00004496"/>
    </source>
</evidence>
<dbReference type="AlphaFoldDB" id="A0A0P0G4B9"/>
<evidence type="ECO:0000259" key="12">
    <source>
        <dbReference type="PROSITE" id="PS51166"/>
    </source>
</evidence>
<feature type="domain" description="CBM20" evidence="12">
    <location>
        <begin position="1"/>
        <end position="101"/>
    </location>
</feature>
<protein>
    <recommendedName>
        <fullName evidence="5">4-alpha-glucanotransferase</fullName>
        <ecNumber evidence="4">2.4.1.25</ecNumber>
    </recommendedName>
    <alternativeName>
        <fullName evidence="10">Amylomaltase</fullName>
    </alternativeName>
    <alternativeName>
        <fullName evidence="11">Disproportionating enzyme</fullName>
    </alternativeName>
</protein>
<dbReference type="GO" id="GO:0005975">
    <property type="term" value="P:carbohydrate metabolic process"/>
    <property type="evidence" value="ECO:0007669"/>
    <property type="project" value="InterPro"/>
</dbReference>
<evidence type="ECO:0000256" key="9">
    <source>
        <dbReference type="ARBA" id="ARBA00023277"/>
    </source>
</evidence>
<dbReference type="PATRIC" id="fig|246787.4.peg.1657"/>
<dbReference type="InterPro" id="IPR013784">
    <property type="entry name" value="Carb-bd-like_fold"/>
</dbReference>
<dbReference type="KEGG" id="bcel:BcellWH2_01613"/>
<evidence type="ECO:0000256" key="5">
    <source>
        <dbReference type="ARBA" id="ARBA00020295"/>
    </source>
</evidence>
<dbReference type="SUPFAM" id="SSF51445">
    <property type="entry name" value="(Trans)glycosidases"/>
    <property type="match status" value="1"/>
</dbReference>
<reference evidence="14" key="2">
    <citation type="submission" date="2023-08" db="EMBL/GenBank/DDBJ databases">
        <title>Reintroducing virulent viruses to syntetic microbiomes.</title>
        <authorList>
            <person name="Wilde J."/>
            <person name="Boyes R."/>
            <person name="Robinson A.V."/>
            <person name="Daisley B.A."/>
            <person name="Allen-Vercoe E."/>
        </authorList>
    </citation>
    <scope>NUCLEOTIDE SEQUENCE</scope>
    <source>
        <strain evidence="14">225I_12FAA</strain>
    </source>
</reference>
<dbReference type="Proteomes" id="UP000061809">
    <property type="component" value="Chromosome"/>
</dbReference>
<organism evidence="13 15">
    <name type="scientific">Bacteroides cellulosilyticus</name>
    <dbReference type="NCBI Taxonomy" id="246787"/>
    <lineage>
        <taxon>Bacteria</taxon>
        <taxon>Pseudomonadati</taxon>
        <taxon>Bacteroidota</taxon>
        <taxon>Bacteroidia</taxon>
        <taxon>Bacteroidales</taxon>
        <taxon>Bacteroidaceae</taxon>
        <taxon>Bacteroides</taxon>
    </lineage>
</organism>
<dbReference type="InterPro" id="IPR013783">
    <property type="entry name" value="Ig-like_fold"/>
</dbReference>
<dbReference type="InterPro" id="IPR034841">
    <property type="entry name" value="CBM20_DPE2_2"/>
</dbReference>
<dbReference type="Pfam" id="PF02446">
    <property type="entry name" value="Glyco_hydro_77"/>
    <property type="match status" value="1"/>
</dbReference>
<evidence type="ECO:0000256" key="10">
    <source>
        <dbReference type="ARBA" id="ARBA00031423"/>
    </source>
</evidence>
<evidence type="ECO:0000313" key="14">
    <source>
        <dbReference type="EMBL" id="MDT4510176.1"/>
    </source>
</evidence>
<accession>A0A0P0G4B9</accession>
<evidence type="ECO:0000256" key="1">
    <source>
        <dbReference type="ARBA" id="ARBA00000439"/>
    </source>
</evidence>
<feature type="domain" description="CBM20" evidence="12">
    <location>
        <begin position="126"/>
        <end position="242"/>
    </location>
</feature>
<dbReference type="EMBL" id="JAVSNH010000001">
    <property type="protein sequence ID" value="MDT4510176.1"/>
    <property type="molecule type" value="Genomic_DNA"/>
</dbReference>
<dbReference type="GO" id="GO:0004134">
    <property type="term" value="F:4-alpha-glucanotransferase activity"/>
    <property type="evidence" value="ECO:0007669"/>
    <property type="project" value="UniProtKB-EC"/>
</dbReference>
<dbReference type="PANTHER" id="PTHR32518:SF3">
    <property type="entry name" value="4-ALPHA-GLUCANOTRANSFERASE"/>
    <property type="match status" value="1"/>
</dbReference>
<dbReference type="SMART" id="SM01065">
    <property type="entry name" value="CBM_2"/>
    <property type="match status" value="2"/>
</dbReference>
<evidence type="ECO:0000256" key="11">
    <source>
        <dbReference type="ARBA" id="ARBA00031501"/>
    </source>
</evidence>
<dbReference type="InterPro" id="IPR002044">
    <property type="entry name" value="CBM20"/>
</dbReference>
<dbReference type="CDD" id="cd05816">
    <property type="entry name" value="CBM20_DPE2_repeat2"/>
    <property type="match status" value="1"/>
</dbReference>
<dbReference type="CDD" id="cd05467">
    <property type="entry name" value="CBM20"/>
    <property type="match status" value="1"/>
</dbReference>
<dbReference type="Pfam" id="PF00686">
    <property type="entry name" value="CBM_20"/>
    <property type="match status" value="2"/>
</dbReference>
<evidence type="ECO:0000256" key="3">
    <source>
        <dbReference type="ARBA" id="ARBA00005684"/>
    </source>
</evidence>
<sequence>MILSFHIEYRTSWGEEVRVLGSILELGNNQPGKAIPLQTVDGIHWTLDADIQAPENGIVQYSYHIYRDGKDTRTEWNSLPRTLYVSADKKKVYRLQDCWKNLPEQQYFYTSAFTESLLAHPERNAAPKSHKKGLLIKAYAPCIDNDHCLGICGNQKVLGDWDADKAVLMSDANFPEWQVEVDASKISFPLEYKFILYNKKERRAVAWENNPNRYMADPQIGANETLVIGDRYVYFALPDWKGAGVAVPIFSLRSEKSFGVGDFGDLKQMIDWAVLTRQKAVQILPINDTTMTHTWTDSYPYNSISIYAFHPMYADLKQMGTLKDKKAMAEFNKRQKELNALPTVDYEAVNQTKWEFFRLIYKQEGEQVLASDAFRKFFENNKEWLQPYAVFSYLRDAYKTPNFREWPKFTEYKAEEIEKLCQPESADYPHIAIYFFIQFHLHLQLLAATEHARANGVVLKGDIPIGISRNSVEAWTEPYYFNLNGQAGAPPDDFSVNGQNWGFPTYNWDVMEKDGYSWWMKRFRKMSEYFDAYRIDHILGFFRIWEIPMHAVHGLLGQFVPALPMTREEIEGYGMAFREDFFTKPYIHEYFLGQMFGPHTDYVKQTFIEPTETWEIYRMRPEFDTQRKVEAYFAGKTDEDSIWIRDGLYALISDVLFVPDREDPHKFHPRIGVQHDYIYRALNDWEKAAFNRLYDQYYYHRHNEFWREQAMKKLPQLTQSTRMLVCGEDLGMIPDCVAWVMNDLRILSLEIQRMPKDPSQEFGHPDWYPYRSVCTISTHDMSTLRGWWEEDFQQTQRYYNTMLGHYGAAPAVATPELCEQVVRNHLYSNSILCILSLQDWMAMDGKWRNPNVQEERINVPANPRHYWRYRMHLTLEQLMKAESLNEKIKGLIEQTGRKG</sequence>